<keyword evidence="7" id="KW-0436">Ligase</keyword>
<keyword evidence="4 5" id="KW-0472">Membrane</keyword>
<feature type="domain" description="O-antigen ligase-related" evidence="6">
    <location>
        <begin position="193"/>
        <end position="333"/>
    </location>
</feature>
<dbReference type="GO" id="GO:0016874">
    <property type="term" value="F:ligase activity"/>
    <property type="evidence" value="ECO:0007669"/>
    <property type="project" value="UniProtKB-KW"/>
</dbReference>
<dbReference type="PANTHER" id="PTHR37422">
    <property type="entry name" value="TEICHURONIC ACID BIOSYNTHESIS PROTEIN TUAE"/>
    <property type="match status" value="1"/>
</dbReference>
<organism evidence="7">
    <name type="scientific">Akkermansia muciniphila</name>
    <dbReference type="NCBI Taxonomy" id="239935"/>
    <lineage>
        <taxon>Bacteria</taxon>
        <taxon>Pseudomonadati</taxon>
        <taxon>Verrucomicrobiota</taxon>
        <taxon>Verrucomicrobiia</taxon>
        <taxon>Verrucomicrobiales</taxon>
        <taxon>Akkermansiaceae</taxon>
        <taxon>Akkermansia</taxon>
    </lineage>
</organism>
<evidence type="ECO:0000256" key="4">
    <source>
        <dbReference type="ARBA" id="ARBA00023136"/>
    </source>
</evidence>
<keyword evidence="3 5" id="KW-1133">Transmembrane helix</keyword>
<feature type="transmembrane region" description="Helical" evidence="5">
    <location>
        <begin position="154"/>
        <end position="175"/>
    </location>
</feature>
<evidence type="ECO:0000256" key="3">
    <source>
        <dbReference type="ARBA" id="ARBA00022989"/>
    </source>
</evidence>
<feature type="transmembrane region" description="Helical" evidence="5">
    <location>
        <begin position="359"/>
        <end position="389"/>
    </location>
</feature>
<comment type="subcellular location">
    <subcellularLocation>
        <location evidence="1">Membrane</location>
        <topology evidence="1">Multi-pass membrane protein</topology>
    </subcellularLocation>
</comment>
<dbReference type="RefSeq" id="WP_102722465.1">
    <property type="nucleotide sequence ID" value="NZ_CACRSS010000002.1"/>
</dbReference>
<feature type="transmembrane region" description="Helical" evidence="5">
    <location>
        <begin position="317"/>
        <end position="338"/>
    </location>
</feature>
<name>A0A6N2S646_9BACT</name>
<dbReference type="EMBL" id="CACRSS010000002">
    <property type="protein sequence ID" value="VYS86930.1"/>
    <property type="molecule type" value="Genomic_DNA"/>
</dbReference>
<dbReference type="GO" id="GO:0016020">
    <property type="term" value="C:membrane"/>
    <property type="evidence" value="ECO:0007669"/>
    <property type="project" value="UniProtKB-SubCell"/>
</dbReference>
<dbReference type="InterPro" id="IPR007016">
    <property type="entry name" value="O-antigen_ligase-rel_domated"/>
</dbReference>
<evidence type="ECO:0000256" key="5">
    <source>
        <dbReference type="SAM" id="Phobius"/>
    </source>
</evidence>
<dbReference type="OrthoDB" id="200063at2"/>
<feature type="transmembrane region" description="Helical" evidence="5">
    <location>
        <begin position="59"/>
        <end position="79"/>
    </location>
</feature>
<protein>
    <submittedName>
        <fullName evidence="7">O-Antigen ligase</fullName>
    </submittedName>
</protein>
<feature type="transmembrane region" description="Helical" evidence="5">
    <location>
        <begin position="85"/>
        <end position="104"/>
    </location>
</feature>
<dbReference type="PANTHER" id="PTHR37422:SF13">
    <property type="entry name" value="LIPOPOLYSACCHARIDE BIOSYNTHESIS PROTEIN PA4999-RELATED"/>
    <property type="match status" value="1"/>
</dbReference>
<gene>
    <name evidence="7" type="ORF">AMLFYP55_01921</name>
</gene>
<accession>A0A6N2S646</accession>
<keyword evidence="2 5" id="KW-0812">Transmembrane</keyword>
<sequence>MASLLQYIKKHGTWSFLVMAAIASTMTGAISFLAPLYPVMLAVAAAVCVTKMKKTSMPLVIMAAACVLSLAFNHPPAIFKPWYRLAYFLLLLLALTPLTSSRLLNAFRLNLFLWLMRFCVFIGAGSFIGYFLGINYMRYNTSEMINVGGLFGGLVWQSITLGLLAGLGLVYLTVLHLENRDSGRKETKLRLGLMVACLGSILLSASRSALVATLMGVGYVFFMYFRHAPKKLFRALLALFFLGILLVPFVQHFGANTLAKQQANLSMGSAMSSRTQLWEDRATEFLSSPLYGVGFASQKIISFKQSLVTGIIEPGTSYGAVFAMTGLLGGIPFLFILFGNLLKRPFRAPGSPPVSPAQAALALFAVHMIAEGYVFAAGSGLSAVFWAVIGGAHAYRNLPNGGK</sequence>
<dbReference type="Pfam" id="PF04932">
    <property type="entry name" value="Wzy_C"/>
    <property type="match status" value="1"/>
</dbReference>
<proteinExistence type="predicted"/>
<evidence type="ECO:0000256" key="2">
    <source>
        <dbReference type="ARBA" id="ARBA00022692"/>
    </source>
</evidence>
<evidence type="ECO:0000313" key="7">
    <source>
        <dbReference type="EMBL" id="VYS86930.1"/>
    </source>
</evidence>
<feature type="transmembrane region" description="Helical" evidence="5">
    <location>
        <begin position="12"/>
        <end position="30"/>
    </location>
</feature>
<evidence type="ECO:0000256" key="1">
    <source>
        <dbReference type="ARBA" id="ARBA00004141"/>
    </source>
</evidence>
<dbReference type="InterPro" id="IPR051533">
    <property type="entry name" value="WaaL-like"/>
</dbReference>
<feature type="transmembrane region" description="Helical" evidence="5">
    <location>
        <begin position="111"/>
        <end position="134"/>
    </location>
</feature>
<reference evidence="7" key="1">
    <citation type="submission" date="2019-11" db="EMBL/GenBank/DDBJ databases">
        <authorList>
            <person name="Feng L."/>
        </authorList>
    </citation>
    <scope>NUCLEOTIDE SEQUENCE</scope>
    <source>
        <strain evidence="7">AMuciniphilaLFYP55</strain>
    </source>
</reference>
<dbReference type="AlphaFoldDB" id="A0A6N2S646"/>
<feature type="transmembrane region" description="Helical" evidence="5">
    <location>
        <begin position="232"/>
        <end position="250"/>
    </location>
</feature>
<evidence type="ECO:0000259" key="6">
    <source>
        <dbReference type="Pfam" id="PF04932"/>
    </source>
</evidence>